<evidence type="ECO:0000313" key="1">
    <source>
        <dbReference type="EMBL" id="KAF5766346.1"/>
    </source>
</evidence>
<accession>A0A9K3H4T1</accession>
<gene>
    <name evidence="1" type="ORF">HanXRQr2_Chr15g0714301</name>
</gene>
<evidence type="ECO:0000313" key="2">
    <source>
        <dbReference type="Proteomes" id="UP000215914"/>
    </source>
</evidence>
<protein>
    <submittedName>
        <fullName evidence="1">Uncharacterized protein</fullName>
    </submittedName>
</protein>
<name>A0A9K3H4T1_HELAN</name>
<dbReference type="AlphaFoldDB" id="A0A9K3H4T1"/>
<keyword evidence="2" id="KW-1185">Reference proteome</keyword>
<dbReference type="Proteomes" id="UP000215914">
    <property type="component" value="Unassembled WGS sequence"/>
</dbReference>
<dbReference type="Gramene" id="mRNA:HanXRQr2_Chr15g0714301">
    <property type="protein sequence ID" value="mRNA:HanXRQr2_Chr15g0714301"/>
    <property type="gene ID" value="HanXRQr2_Chr15g0714301"/>
</dbReference>
<organism evidence="1 2">
    <name type="scientific">Helianthus annuus</name>
    <name type="common">Common sunflower</name>
    <dbReference type="NCBI Taxonomy" id="4232"/>
    <lineage>
        <taxon>Eukaryota</taxon>
        <taxon>Viridiplantae</taxon>
        <taxon>Streptophyta</taxon>
        <taxon>Embryophyta</taxon>
        <taxon>Tracheophyta</taxon>
        <taxon>Spermatophyta</taxon>
        <taxon>Magnoliopsida</taxon>
        <taxon>eudicotyledons</taxon>
        <taxon>Gunneridae</taxon>
        <taxon>Pentapetalae</taxon>
        <taxon>asterids</taxon>
        <taxon>campanulids</taxon>
        <taxon>Asterales</taxon>
        <taxon>Asteraceae</taxon>
        <taxon>Asteroideae</taxon>
        <taxon>Heliantheae alliance</taxon>
        <taxon>Heliantheae</taxon>
        <taxon>Helianthus</taxon>
    </lineage>
</organism>
<proteinExistence type="predicted"/>
<reference evidence="1" key="2">
    <citation type="submission" date="2020-06" db="EMBL/GenBank/DDBJ databases">
        <title>Helianthus annuus Genome sequencing and assembly Release 2.</title>
        <authorList>
            <person name="Gouzy J."/>
            <person name="Langlade N."/>
            <person name="Munos S."/>
        </authorList>
    </citation>
    <scope>NUCLEOTIDE SEQUENCE</scope>
    <source>
        <tissue evidence="1">Leaves</tissue>
    </source>
</reference>
<dbReference type="EMBL" id="MNCJ02000330">
    <property type="protein sequence ID" value="KAF5766346.1"/>
    <property type="molecule type" value="Genomic_DNA"/>
</dbReference>
<comment type="caution">
    <text evidence="1">The sequence shown here is derived from an EMBL/GenBank/DDBJ whole genome shotgun (WGS) entry which is preliminary data.</text>
</comment>
<sequence>MMETCKRYLHCLLRLLLAQVLLEIGWPLLSIVRVSQAWDAIIC</sequence>
<reference evidence="1" key="1">
    <citation type="journal article" date="2017" name="Nature">
        <title>The sunflower genome provides insights into oil metabolism, flowering and Asterid evolution.</title>
        <authorList>
            <person name="Badouin H."/>
            <person name="Gouzy J."/>
            <person name="Grassa C.J."/>
            <person name="Murat F."/>
            <person name="Staton S.E."/>
            <person name="Cottret L."/>
            <person name="Lelandais-Briere C."/>
            <person name="Owens G.L."/>
            <person name="Carrere S."/>
            <person name="Mayjonade B."/>
            <person name="Legrand L."/>
            <person name="Gill N."/>
            <person name="Kane N.C."/>
            <person name="Bowers J.E."/>
            <person name="Hubner S."/>
            <person name="Bellec A."/>
            <person name="Berard A."/>
            <person name="Berges H."/>
            <person name="Blanchet N."/>
            <person name="Boniface M.C."/>
            <person name="Brunel D."/>
            <person name="Catrice O."/>
            <person name="Chaidir N."/>
            <person name="Claudel C."/>
            <person name="Donnadieu C."/>
            <person name="Faraut T."/>
            <person name="Fievet G."/>
            <person name="Helmstetter N."/>
            <person name="King M."/>
            <person name="Knapp S.J."/>
            <person name="Lai Z."/>
            <person name="Le Paslier M.C."/>
            <person name="Lippi Y."/>
            <person name="Lorenzon L."/>
            <person name="Mandel J.R."/>
            <person name="Marage G."/>
            <person name="Marchand G."/>
            <person name="Marquand E."/>
            <person name="Bret-Mestries E."/>
            <person name="Morien E."/>
            <person name="Nambeesan S."/>
            <person name="Nguyen T."/>
            <person name="Pegot-Espagnet P."/>
            <person name="Pouilly N."/>
            <person name="Raftis F."/>
            <person name="Sallet E."/>
            <person name="Schiex T."/>
            <person name="Thomas J."/>
            <person name="Vandecasteele C."/>
            <person name="Vares D."/>
            <person name="Vear F."/>
            <person name="Vautrin S."/>
            <person name="Crespi M."/>
            <person name="Mangin B."/>
            <person name="Burke J.M."/>
            <person name="Salse J."/>
            <person name="Munos S."/>
            <person name="Vincourt P."/>
            <person name="Rieseberg L.H."/>
            <person name="Langlade N.B."/>
        </authorList>
    </citation>
    <scope>NUCLEOTIDE SEQUENCE</scope>
    <source>
        <tissue evidence="1">Leaves</tissue>
    </source>
</reference>